<sequence>MCMALIQCPECGKEVSDKAIECPQCKTKLKEPEPVKKVCLECGEELQDDEQICPKCGCPVPTEKQMKVEAEKKNKKKVLKIGILTIAITLALICIFVVVRDNQKKKAEQLAEEQALQLSKDYAENLSSTVLVMISGAADAEKAGNLIRDVWSDTIYDEYNPETSKYVSGHSDFNDSLQALFDDSEFSGKLNDIKTNQETVKSLMKELTNPPEEHTEAYSELKNFYDAYLELTNLVTNPTGSLQTFTNNFNDADTAVVKYYEAMSIYIE</sequence>
<evidence type="ECO:0000259" key="2">
    <source>
        <dbReference type="Pfam" id="PF12773"/>
    </source>
</evidence>
<dbReference type="Pfam" id="PF12773">
    <property type="entry name" value="DZR"/>
    <property type="match status" value="1"/>
</dbReference>
<evidence type="ECO:0000313" key="4">
    <source>
        <dbReference type="Proteomes" id="UP000234840"/>
    </source>
</evidence>
<keyword evidence="1" id="KW-1133">Transmembrane helix</keyword>
<dbReference type="InterPro" id="IPR025874">
    <property type="entry name" value="DZR"/>
</dbReference>
<comment type="caution">
    <text evidence="3">The sequence shown here is derived from an EMBL/GenBank/DDBJ whole genome shotgun (WGS) entry which is preliminary data.</text>
</comment>
<feature type="domain" description="DZANK-type" evidence="2">
    <location>
        <begin position="8"/>
        <end position="57"/>
    </location>
</feature>
<accession>A0A2N5PWG7</accession>
<evidence type="ECO:0000313" key="3">
    <source>
        <dbReference type="EMBL" id="PLT80264.1"/>
    </source>
</evidence>
<evidence type="ECO:0000256" key="1">
    <source>
        <dbReference type="SAM" id="Phobius"/>
    </source>
</evidence>
<organism evidence="3 4">
    <name type="scientific">Mediterraneibacter gnavus</name>
    <name type="common">Ruminococcus gnavus</name>
    <dbReference type="NCBI Taxonomy" id="33038"/>
    <lineage>
        <taxon>Bacteria</taxon>
        <taxon>Bacillati</taxon>
        <taxon>Bacillota</taxon>
        <taxon>Clostridia</taxon>
        <taxon>Lachnospirales</taxon>
        <taxon>Lachnospiraceae</taxon>
        <taxon>Mediterraneibacter</taxon>
    </lineage>
</organism>
<keyword evidence="1" id="KW-0472">Membrane</keyword>
<reference evidence="3 4" key="1">
    <citation type="journal article" date="2017" name="Genome Med.">
        <title>A novel Ruminococcus gnavus clade enriched in inflammatory bowel disease patients.</title>
        <authorList>
            <person name="Hall A.B."/>
            <person name="Yassour M."/>
            <person name="Sauk J."/>
            <person name="Garner A."/>
            <person name="Jiang X."/>
            <person name="Arthur T."/>
            <person name="Lagoudas G.K."/>
            <person name="Vatanen T."/>
            <person name="Fornelos N."/>
            <person name="Wilson R."/>
            <person name="Bertha M."/>
            <person name="Cohen M."/>
            <person name="Garber J."/>
            <person name="Khalili H."/>
            <person name="Gevers D."/>
            <person name="Ananthakrishnan A.N."/>
            <person name="Kugathasan S."/>
            <person name="Lander E.S."/>
            <person name="Blainey P."/>
            <person name="Vlamakis H."/>
            <person name="Xavier R.J."/>
            <person name="Huttenhower C."/>
        </authorList>
    </citation>
    <scope>NUCLEOTIDE SEQUENCE [LARGE SCALE GENOMIC DNA]</scope>
    <source>
        <strain evidence="3 4">RJX1128</strain>
    </source>
</reference>
<dbReference type="EMBL" id="NIHW01000066">
    <property type="protein sequence ID" value="PLT80264.1"/>
    <property type="molecule type" value="Genomic_DNA"/>
</dbReference>
<proteinExistence type="predicted"/>
<gene>
    <name evidence="3" type="ORF">CDL20_14580</name>
</gene>
<name>A0A2N5PWG7_MEDGN</name>
<dbReference type="AlphaFoldDB" id="A0A2N5PWG7"/>
<keyword evidence="1" id="KW-0812">Transmembrane</keyword>
<protein>
    <recommendedName>
        <fullName evidence="2">DZANK-type domain-containing protein</fullName>
    </recommendedName>
</protein>
<feature type="transmembrane region" description="Helical" evidence="1">
    <location>
        <begin position="81"/>
        <end position="99"/>
    </location>
</feature>
<dbReference type="Proteomes" id="UP000234840">
    <property type="component" value="Unassembled WGS sequence"/>
</dbReference>